<sequence>MNWGNWKIGMEFSSITVSQIDLCV</sequence>
<dbReference type="AlphaFoldDB" id="A0A2P2QIZ5"/>
<evidence type="ECO:0000313" key="1">
    <source>
        <dbReference type="EMBL" id="MBX66963.1"/>
    </source>
</evidence>
<organism evidence="1">
    <name type="scientific">Rhizophora mucronata</name>
    <name type="common">Asiatic mangrove</name>
    <dbReference type="NCBI Taxonomy" id="61149"/>
    <lineage>
        <taxon>Eukaryota</taxon>
        <taxon>Viridiplantae</taxon>
        <taxon>Streptophyta</taxon>
        <taxon>Embryophyta</taxon>
        <taxon>Tracheophyta</taxon>
        <taxon>Spermatophyta</taxon>
        <taxon>Magnoliopsida</taxon>
        <taxon>eudicotyledons</taxon>
        <taxon>Gunneridae</taxon>
        <taxon>Pentapetalae</taxon>
        <taxon>rosids</taxon>
        <taxon>fabids</taxon>
        <taxon>Malpighiales</taxon>
        <taxon>Rhizophoraceae</taxon>
        <taxon>Rhizophora</taxon>
    </lineage>
</organism>
<proteinExistence type="predicted"/>
<accession>A0A2P2QIZ5</accession>
<dbReference type="EMBL" id="GGEC01086479">
    <property type="protein sequence ID" value="MBX66963.1"/>
    <property type="molecule type" value="Transcribed_RNA"/>
</dbReference>
<name>A0A2P2QIZ5_RHIMU</name>
<reference evidence="1" key="1">
    <citation type="submission" date="2018-02" db="EMBL/GenBank/DDBJ databases">
        <title>Rhizophora mucronata_Transcriptome.</title>
        <authorList>
            <person name="Meera S.P."/>
            <person name="Sreeshan A."/>
            <person name="Augustine A."/>
        </authorList>
    </citation>
    <scope>NUCLEOTIDE SEQUENCE</scope>
    <source>
        <tissue evidence="1">Leaf</tissue>
    </source>
</reference>
<protein>
    <submittedName>
        <fullName evidence="1">Uncharacterized protein</fullName>
    </submittedName>
</protein>